<dbReference type="InterPro" id="IPR043428">
    <property type="entry name" value="LivM-like"/>
</dbReference>
<gene>
    <name evidence="7" type="ORF">DK847_06055</name>
</gene>
<dbReference type="PANTHER" id="PTHR30482">
    <property type="entry name" value="HIGH-AFFINITY BRANCHED-CHAIN AMINO ACID TRANSPORT SYSTEM PERMEASE"/>
    <property type="match status" value="1"/>
</dbReference>
<evidence type="ECO:0000256" key="1">
    <source>
        <dbReference type="ARBA" id="ARBA00004651"/>
    </source>
</evidence>
<feature type="transmembrane region" description="Helical" evidence="6">
    <location>
        <begin position="110"/>
        <end position="129"/>
    </location>
</feature>
<feature type="transmembrane region" description="Helical" evidence="6">
    <location>
        <begin position="160"/>
        <end position="181"/>
    </location>
</feature>
<sequence length="316" mass="33789">MTARVLLLHGAVIVALFLLQFVASDYAVLTATRIMVLAVYALGYNILFGYAGLLSLGHAMFFATGLYAAALGVTRLGMAVPEAFLFAAVCGVIVSTVIGLIALRASGVAFMIVTLMFSQAAFLTVLYFGDITRGDEGIVIKDDQRVFSLFGHVVNLADPVLRYNIALVFLALAIAACLAVVRSKIGHVLVAIRENENRTAMLGYDVKRYKLIAFVLSGSFAAFSGAAYALLFAYAGSTLASIQYSIHPLLWTLLGGAATVLGPVLGTALMFLLVDFASGFTSASLLFVGVVLILLVLFFPKGILGTLRQRLWRWLP</sequence>
<comment type="subcellular location">
    <subcellularLocation>
        <location evidence="1">Cell membrane</location>
        <topology evidence="1">Multi-pass membrane protein</topology>
    </subcellularLocation>
</comment>
<comment type="caution">
    <text evidence="7">The sequence shown here is derived from an EMBL/GenBank/DDBJ whole genome shotgun (WGS) entry which is preliminary data.</text>
</comment>
<dbReference type="Proteomes" id="UP000248795">
    <property type="component" value="Unassembled WGS sequence"/>
</dbReference>
<dbReference type="RefSeq" id="WP_111196855.1">
    <property type="nucleotide sequence ID" value="NZ_QKVK01000002.1"/>
</dbReference>
<dbReference type="GO" id="GO:0005886">
    <property type="term" value="C:plasma membrane"/>
    <property type="evidence" value="ECO:0007669"/>
    <property type="project" value="UniProtKB-SubCell"/>
</dbReference>
<keyword evidence="3 6" id="KW-0812">Transmembrane</keyword>
<reference evidence="8" key="1">
    <citation type="submission" date="2018-06" db="EMBL/GenBank/DDBJ databases">
        <title>Aestuariibacter litoralis strain KCTC 52945T.</title>
        <authorList>
            <person name="Li X."/>
            <person name="Salam N."/>
            <person name="Li J.-L."/>
            <person name="Chen Y.-M."/>
            <person name="Yang Z.-W."/>
            <person name="Zhang L.-Y."/>
            <person name="Han M.-X."/>
            <person name="Xiao M."/>
            <person name="Li W.-J."/>
        </authorList>
    </citation>
    <scope>NUCLEOTIDE SEQUENCE [LARGE SCALE GENOMIC DNA]</scope>
    <source>
        <strain evidence="8">KCTC 52945</strain>
    </source>
</reference>
<dbReference type="InterPro" id="IPR001851">
    <property type="entry name" value="ABC_transp_permease"/>
</dbReference>
<evidence type="ECO:0000313" key="8">
    <source>
        <dbReference type="Proteomes" id="UP000248795"/>
    </source>
</evidence>
<proteinExistence type="predicted"/>
<feature type="transmembrane region" description="Helical" evidence="6">
    <location>
        <begin position="211"/>
        <end position="237"/>
    </location>
</feature>
<dbReference type="EMBL" id="QKVK01000002">
    <property type="protein sequence ID" value="PZF77986.1"/>
    <property type="molecule type" value="Genomic_DNA"/>
</dbReference>
<feature type="transmembrane region" description="Helical" evidence="6">
    <location>
        <begin position="249"/>
        <end position="273"/>
    </location>
</feature>
<accession>A0A2W2BX14</accession>
<organism evidence="7 8">
    <name type="scientific">Aestuariivirga litoralis</name>
    <dbReference type="NCBI Taxonomy" id="2650924"/>
    <lineage>
        <taxon>Bacteria</taxon>
        <taxon>Pseudomonadati</taxon>
        <taxon>Pseudomonadota</taxon>
        <taxon>Alphaproteobacteria</taxon>
        <taxon>Hyphomicrobiales</taxon>
        <taxon>Aestuariivirgaceae</taxon>
        <taxon>Aestuariivirga</taxon>
    </lineage>
</organism>
<evidence type="ECO:0000256" key="3">
    <source>
        <dbReference type="ARBA" id="ARBA00022692"/>
    </source>
</evidence>
<dbReference type="CDD" id="cd06581">
    <property type="entry name" value="TM_PBP1_LivM_like"/>
    <property type="match status" value="1"/>
</dbReference>
<keyword evidence="8" id="KW-1185">Reference proteome</keyword>
<dbReference type="GO" id="GO:0015658">
    <property type="term" value="F:branched-chain amino acid transmembrane transporter activity"/>
    <property type="evidence" value="ECO:0007669"/>
    <property type="project" value="InterPro"/>
</dbReference>
<feature type="transmembrane region" description="Helical" evidence="6">
    <location>
        <begin position="60"/>
        <end position="78"/>
    </location>
</feature>
<dbReference type="PANTHER" id="PTHR30482:SF17">
    <property type="entry name" value="ABC TRANSPORTER ATP-BINDING PROTEIN"/>
    <property type="match status" value="1"/>
</dbReference>
<evidence type="ECO:0000256" key="6">
    <source>
        <dbReference type="SAM" id="Phobius"/>
    </source>
</evidence>
<feature type="transmembrane region" description="Helical" evidence="6">
    <location>
        <begin position="84"/>
        <end position="103"/>
    </location>
</feature>
<dbReference type="AlphaFoldDB" id="A0A2W2BX14"/>
<evidence type="ECO:0000313" key="7">
    <source>
        <dbReference type="EMBL" id="PZF77986.1"/>
    </source>
</evidence>
<feature type="transmembrane region" description="Helical" evidence="6">
    <location>
        <begin position="34"/>
        <end position="53"/>
    </location>
</feature>
<evidence type="ECO:0000256" key="5">
    <source>
        <dbReference type="ARBA" id="ARBA00023136"/>
    </source>
</evidence>
<feature type="transmembrane region" description="Helical" evidence="6">
    <location>
        <begin position="285"/>
        <end position="307"/>
    </location>
</feature>
<keyword evidence="5 6" id="KW-0472">Membrane</keyword>
<dbReference type="Pfam" id="PF02653">
    <property type="entry name" value="BPD_transp_2"/>
    <property type="match status" value="1"/>
</dbReference>
<keyword evidence="4 6" id="KW-1133">Transmembrane helix</keyword>
<protein>
    <submittedName>
        <fullName evidence="7">Branched-chain amino acid ABC transporter permease</fullName>
    </submittedName>
</protein>
<evidence type="ECO:0000256" key="4">
    <source>
        <dbReference type="ARBA" id="ARBA00022989"/>
    </source>
</evidence>
<evidence type="ECO:0000256" key="2">
    <source>
        <dbReference type="ARBA" id="ARBA00022475"/>
    </source>
</evidence>
<name>A0A2W2BX14_9HYPH</name>
<keyword evidence="2" id="KW-1003">Cell membrane</keyword>